<name>A0AAX2QAX1_9HYPH</name>
<proteinExistence type="predicted"/>
<dbReference type="AlphaFoldDB" id="A0AAX2QAX1"/>
<accession>A0AAX2QAX1</accession>
<sequence>MSEIKSQHTEGLRCQNCAHNSKGMGGNKFWLSFVAYLTRMTGFVAKTNTTKPPLLPTITCYCISDAELEVCQKLAKRMRIPHTIVQANSENLPACALTPLKHLEMEMKFAGELIIHFCPNTSEP</sequence>
<gene>
    <name evidence="1" type="ORF">EV131_1248</name>
</gene>
<reference evidence="1 2" key="1">
    <citation type="submission" date="2019-03" db="EMBL/GenBank/DDBJ databases">
        <title>Genomic Encyclopedia of Type Strains, Phase IV (KMG-V): Genome sequencing to study the core and pangenomes of soil and plant-associated prokaryotes.</title>
        <authorList>
            <person name="Whitman W."/>
        </authorList>
    </citation>
    <scope>NUCLEOTIDE SEQUENCE [LARGE SCALE GENOMIC DNA]</scope>
    <source>
        <strain evidence="1 2">FB403</strain>
    </source>
</reference>
<evidence type="ECO:0000313" key="1">
    <source>
        <dbReference type="EMBL" id="TCU13871.1"/>
    </source>
</evidence>
<organism evidence="1 2">
    <name type="scientific">Rhizobium laguerreae</name>
    <dbReference type="NCBI Taxonomy" id="1076926"/>
    <lineage>
        <taxon>Bacteria</taxon>
        <taxon>Pseudomonadati</taxon>
        <taxon>Pseudomonadota</taxon>
        <taxon>Alphaproteobacteria</taxon>
        <taxon>Hyphomicrobiales</taxon>
        <taxon>Rhizobiaceae</taxon>
        <taxon>Rhizobium/Agrobacterium group</taxon>
        <taxon>Rhizobium</taxon>
    </lineage>
</organism>
<protein>
    <submittedName>
        <fullName evidence="1">Uncharacterized protein</fullName>
    </submittedName>
</protein>
<dbReference type="EMBL" id="SMBI01000024">
    <property type="protein sequence ID" value="TCU13871.1"/>
    <property type="molecule type" value="Genomic_DNA"/>
</dbReference>
<dbReference type="Proteomes" id="UP000295021">
    <property type="component" value="Unassembled WGS sequence"/>
</dbReference>
<comment type="caution">
    <text evidence="1">The sequence shown here is derived from an EMBL/GenBank/DDBJ whole genome shotgun (WGS) entry which is preliminary data.</text>
</comment>
<evidence type="ECO:0000313" key="2">
    <source>
        <dbReference type="Proteomes" id="UP000295021"/>
    </source>
</evidence>